<dbReference type="NCBIfam" id="TIGR00229">
    <property type="entry name" value="sensory_box"/>
    <property type="match status" value="1"/>
</dbReference>
<dbReference type="InterPro" id="IPR043128">
    <property type="entry name" value="Rev_trsase/Diguanyl_cyclase"/>
</dbReference>
<feature type="domain" description="PAS" evidence="4">
    <location>
        <begin position="200"/>
        <end position="245"/>
    </location>
</feature>
<dbReference type="InterPro" id="IPR035965">
    <property type="entry name" value="PAS-like_dom_sf"/>
</dbReference>
<dbReference type="Gene3D" id="3.30.450.20">
    <property type="entry name" value="PAS domain"/>
    <property type="match status" value="1"/>
</dbReference>
<evidence type="ECO:0000256" key="3">
    <source>
        <dbReference type="ARBA" id="ARBA00023004"/>
    </source>
</evidence>
<gene>
    <name evidence="6" type="ORF">MIZ03_0070</name>
</gene>
<organism evidence="6 7">
    <name type="scientific">Rhodoferax lithotrophicus</name>
    <dbReference type="NCBI Taxonomy" id="2798804"/>
    <lineage>
        <taxon>Bacteria</taxon>
        <taxon>Pseudomonadati</taxon>
        <taxon>Pseudomonadota</taxon>
        <taxon>Betaproteobacteria</taxon>
        <taxon>Burkholderiales</taxon>
        <taxon>Comamonadaceae</taxon>
        <taxon>Rhodoferax</taxon>
    </lineage>
</organism>
<dbReference type="SUPFAM" id="SSF55073">
    <property type="entry name" value="Nucleotide cyclase"/>
    <property type="match status" value="1"/>
</dbReference>
<dbReference type="Pfam" id="PF13426">
    <property type="entry name" value="PAS_9"/>
    <property type="match status" value="1"/>
</dbReference>
<dbReference type="EMBL" id="AP024238">
    <property type="protein sequence ID" value="BCO25210.1"/>
    <property type="molecule type" value="Genomic_DNA"/>
</dbReference>
<dbReference type="SMART" id="SM00267">
    <property type="entry name" value="GGDEF"/>
    <property type="match status" value="1"/>
</dbReference>
<comment type="similarity">
    <text evidence="1">Belongs to the hemerythrin family.</text>
</comment>
<dbReference type="InterPro" id="IPR000014">
    <property type="entry name" value="PAS"/>
</dbReference>
<dbReference type="CDD" id="cd12107">
    <property type="entry name" value="Hemerythrin"/>
    <property type="match status" value="1"/>
</dbReference>
<dbReference type="InterPro" id="IPR012312">
    <property type="entry name" value="Hemerythrin-like"/>
</dbReference>
<dbReference type="PROSITE" id="PS50887">
    <property type="entry name" value="GGDEF"/>
    <property type="match status" value="1"/>
</dbReference>
<dbReference type="SUPFAM" id="SSF47188">
    <property type="entry name" value="Hemerythrin-like"/>
    <property type="match status" value="1"/>
</dbReference>
<dbReference type="InterPro" id="IPR012827">
    <property type="entry name" value="Hemerythrin_metal-bd"/>
</dbReference>
<name>A0ABN6CZQ8_9BURK</name>
<evidence type="ECO:0000259" key="4">
    <source>
        <dbReference type="PROSITE" id="PS50112"/>
    </source>
</evidence>
<dbReference type="SMART" id="SM00091">
    <property type="entry name" value="PAS"/>
    <property type="match status" value="1"/>
</dbReference>
<dbReference type="InterPro" id="IPR000160">
    <property type="entry name" value="GGDEF_dom"/>
</dbReference>
<feature type="domain" description="GGDEF" evidence="5">
    <location>
        <begin position="357"/>
        <end position="490"/>
    </location>
</feature>
<keyword evidence="3" id="KW-0408">Iron</keyword>
<evidence type="ECO:0000313" key="6">
    <source>
        <dbReference type="EMBL" id="BCO25210.1"/>
    </source>
</evidence>
<dbReference type="NCBIfam" id="TIGR00254">
    <property type="entry name" value="GGDEF"/>
    <property type="match status" value="1"/>
</dbReference>
<sequence length="491" mass="53843">MPTVDKLIAQAEIFPWNSTFATGIEVIDIQHQKLVNLLNKLAGHMAFGSDELTLTMVFDELADYAVYHFETEEGVWNKYLGGDALTLTHAQTHQDFVAQVSKARQQLSGLTSNEAIEELVSFLTHWLAFHILEDDTHMAQVVLAVQSGTSLTDAKVAAAKQMKGAARVLIQAVLSMYDSLSSRTLALLREVSQRRRIEEKLRLSSNIIESSADGIFITDTQGVVTDVNPAFCLELQRHRDELLGQPVTALMPSLFGSTQGQAAWVTTQQAGHWAGELSCRRPGGELEPLWLTLSLVKDEAHETQNFVGVLSSISQLVERHQALEAAANHDPLTGLPNRRLLADRLNQALERSKRNSTLLAVCYLDLDGFKLINDQMGHDAGDLVLKVVARRMKQMLRAADTVARIGGDEFVVLLGDLAHPQEGTALMERLLRDVAQPIKLGDQSVQVGTSLGATLFPADSGKADVLLKHADLALYQAKAQGKGCYRVYGHA</sequence>
<proteinExistence type="inferred from homology"/>
<dbReference type="NCBIfam" id="TIGR02481">
    <property type="entry name" value="hemeryth_dom"/>
    <property type="match status" value="1"/>
</dbReference>
<keyword evidence="7" id="KW-1185">Reference proteome</keyword>
<dbReference type="PROSITE" id="PS50112">
    <property type="entry name" value="PAS"/>
    <property type="match status" value="1"/>
</dbReference>
<evidence type="ECO:0000256" key="1">
    <source>
        <dbReference type="ARBA" id="ARBA00010587"/>
    </source>
</evidence>
<dbReference type="CDD" id="cd01949">
    <property type="entry name" value="GGDEF"/>
    <property type="match status" value="1"/>
</dbReference>
<dbReference type="PANTHER" id="PTHR46663">
    <property type="entry name" value="DIGUANYLATE CYCLASE DGCT-RELATED"/>
    <property type="match status" value="1"/>
</dbReference>
<dbReference type="SUPFAM" id="SSF55785">
    <property type="entry name" value="PYP-like sensor domain (PAS domain)"/>
    <property type="match status" value="1"/>
</dbReference>
<dbReference type="Pfam" id="PF00990">
    <property type="entry name" value="GGDEF"/>
    <property type="match status" value="1"/>
</dbReference>
<reference evidence="6 7" key="1">
    <citation type="journal article" date="2021" name="Microbiol. Spectr.">
        <title>A Single Bacterium Capable of Oxidation and Reduction of Iron at Circumneutral pH.</title>
        <authorList>
            <person name="Kato S."/>
            <person name="Ohkuma M."/>
        </authorList>
    </citation>
    <scope>NUCLEOTIDE SEQUENCE [LARGE SCALE GENOMIC DNA]</scope>
    <source>
        <strain evidence="6 7">MIZ03</strain>
    </source>
</reference>
<dbReference type="InterPro" id="IPR035938">
    <property type="entry name" value="Hemerythrin-like_sf"/>
</dbReference>
<dbReference type="PANTHER" id="PTHR46663:SF3">
    <property type="entry name" value="SLL0267 PROTEIN"/>
    <property type="match status" value="1"/>
</dbReference>
<dbReference type="NCBIfam" id="NF033749">
    <property type="entry name" value="bact_hemeryth"/>
    <property type="match status" value="1"/>
</dbReference>
<dbReference type="CDD" id="cd00130">
    <property type="entry name" value="PAS"/>
    <property type="match status" value="1"/>
</dbReference>
<accession>A0ABN6CZQ8</accession>
<dbReference type="RefSeq" id="WP_223906481.1">
    <property type="nucleotide sequence ID" value="NZ_AP024238.1"/>
</dbReference>
<dbReference type="InterPro" id="IPR029787">
    <property type="entry name" value="Nucleotide_cyclase"/>
</dbReference>
<keyword evidence="2" id="KW-0479">Metal-binding</keyword>
<evidence type="ECO:0000313" key="7">
    <source>
        <dbReference type="Proteomes" id="UP000824366"/>
    </source>
</evidence>
<dbReference type="Pfam" id="PF01814">
    <property type="entry name" value="Hemerythrin"/>
    <property type="match status" value="1"/>
</dbReference>
<evidence type="ECO:0000259" key="5">
    <source>
        <dbReference type="PROSITE" id="PS50887"/>
    </source>
</evidence>
<dbReference type="InterPro" id="IPR052163">
    <property type="entry name" value="DGC-Regulatory_Protein"/>
</dbReference>
<dbReference type="Gene3D" id="3.30.70.270">
    <property type="match status" value="1"/>
</dbReference>
<protein>
    <submittedName>
        <fullName evidence="6">Bacteriohemerythrin</fullName>
    </submittedName>
</protein>
<dbReference type="Proteomes" id="UP000824366">
    <property type="component" value="Chromosome"/>
</dbReference>
<evidence type="ECO:0000256" key="2">
    <source>
        <dbReference type="ARBA" id="ARBA00022723"/>
    </source>
</evidence>
<dbReference type="Gene3D" id="1.20.120.50">
    <property type="entry name" value="Hemerythrin-like"/>
    <property type="match status" value="1"/>
</dbReference>